<dbReference type="PANTHER" id="PTHR37950:SF1">
    <property type="entry name" value="4-HYDROXYPHENYLACETATE CATABOLISM PROTEIN"/>
    <property type="match status" value="1"/>
</dbReference>
<proteinExistence type="predicted"/>
<reference evidence="1 2" key="1">
    <citation type="submission" date="2018-08" db="EMBL/GenBank/DDBJ databases">
        <title>Streptomyces NEAU-D10 sp. nov., a novel Actinomycete isolated from soil.</title>
        <authorList>
            <person name="Jin L."/>
        </authorList>
    </citation>
    <scope>NUCLEOTIDE SEQUENCE [LARGE SCALE GENOMIC DNA]</scope>
    <source>
        <strain evidence="1 2">NEAU-D10</strain>
    </source>
</reference>
<dbReference type="AlphaFoldDB" id="A0A371QAA9"/>
<dbReference type="Gene3D" id="3.30.429.10">
    <property type="entry name" value="Macrophage Migration Inhibitory Factor"/>
    <property type="match status" value="1"/>
</dbReference>
<protein>
    <submittedName>
        <fullName evidence="1">Isomerase</fullName>
    </submittedName>
</protein>
<evidence type="ECO:0000313" key="2">
    <source>
        <dbReference type="Proteomes" id="UP000262477"/>
    </source>
</evidence>
<dbReference type="Proteomes" id="UP000262477">
    <property type="component" value="Unassembled WGS sequence"/>
</dbReference>
<organism evidence="1 2">
    <name type="scientific">Streptomyces inhibens</name>
    <dbReference type="NCBI Taxonomy" id="2293571"/>
    <lineage>
        <taxon>Bacteria</taxon>
        <taxon>Bacillati</taxon>
        <taxon>Actinomycetota</taxon>
        <taxon>Actinomycetes</taxon>
        <taxon>Kitasatosporales</taxon>
        <taxon>Streptomycetaceae</taxon>
        <taxon>Streptomyces</taxon>
    </lineage>
</organism>
<dbReference type="InterPro" id="IPR004220">
    <property type="entry name" value="5-COMe_2-OHmuconate_Isoase"/>
</dbReference>
<dbReference type="InterPro" id="IPR014347">
    <property type="entry name" value="Tautomerase/MIF_sf"/>
</dbReference>
<sequence length="129" mass="13709">MPHILVEYDEALQGSFDRRRFALELHSLAAKTVDGITVESCKTRFRCVDEAVIAHGEPEQALIHVEFAILPGRTAEAKSALSQAVLGLVRSHTASVPGTTVHASVDVRDLGAAYRKHVAPATPGASGAL</sequence>
<dbReference type="OrthoDB" id="7203947at2"/>
<dbReference type="GO" id="GO:0008704">
    <property type="term" value="F:5-carboxymethyl-2-hydroxymuconate delta-isomerase activity"/>
    <property type="evidence" value="ECO:0007669"/>
    <property type="project" value="InterPro"/>
</dbReference>
<dbReference type="PANTHER" id="PTHR37950">
    <property type="entry name" value="4-HYDROXYPHENYLACETATE CATABOLISM PROTEIN"/>
    <property type="match status" value="1"/>
</dbReference>
<name>A0A371QAA9_STRIH</name>
<accession>A0A371QAA9</accession>
<dbReference type="SUPFAM" id="SSF55331">
    <property type="entry name" value="Tautomerase/MIF"/>
    <property type="match status" value="1"/>
</dbReference>
<keyword evidence="1" id="KW-0413">Isomerase</keyword>
<comment type="caution">
    <text evidence="1">The sequence shown here is derived from an EMBL/GenBank/DDBJ whole genome shotgun (WGS) entry which is preliminary data.</text>
</comment>
<keyword evidence="2" id="KW-1185">Reference proteome</keyword>
<dbReference type="Pfam" id="PF02962">
    <property type="entry name" value="CHMI"/>
    <property type="match status" value="1"/>
</dbReference>
<dbReference type="EMBL" id="QUAC01000019">
    <property type="protein sequence ID" value="REK91655.1"/>
    <property type="molecule type" value="Genomic_DNA"/>
</dbReference>
<dbReference type="RefSeq" id="WP_128503284.1">
    <property type="nucleotide sequence ID" value="NZ_QUAC01000019.1"/>
</dbReference>
<gene>
    <name evidence="1" type="ORF">DY245_03360</name>
</gene>
<evidence type="ECO:0000313" key="1">
    <source>
        <dbReference type="EMBL" id="REK91655.1"/>
    </source>
</evidence>